<evidence type="ECO:0000313" key="8">
    <source>
        <dbReference type="EMBL" id="WEJ62623.1"/>
    </source>
</evidence>
<evidence type="ECO:0000256" key="5">
    <source>
        <dbReference type="ARBA" id="ARBA00025472"/>
    </source>
</evidence>
<evidence type="ECO:0000256" key="1">
    <source>
        <dbReference type="ARBA" id="ARBA00006295"/>
    </source>
</evidence>
<dbReference type="SUPFAM" id="SSF109709">
    <property type="entry name" value="KorB DNA-binding domain-like"/>
    <property type="match status" value="1"/>
</dbReference>
<dbReference type="Pfam" id="PF17762">
    <property type="entry name" value="HTH_ParB"/>
    <property type="match status" value="1"/>
</dbReference>
<dbReference type="PANTHER" id="PTHR33375">
    <property type="entry name" value="CHROMOSOME-PARTITIONING PROTEIN PARB-RELATED"/>
    <property type="match status" value="1"/>
</dbReference>
<dbReference type="InterPro" id="IPR050336">
    <property type="entry name" value="Chromosome_partition/occlusion"/>
</dbReference>
<dbReference type="InterPro" id="IPR057240">
    <property type="entry name" value="ParB_dimer_C"/>
</dbReference>
<keyword evidence="9" id="KW-1185">Reference proteome</keyword>
<dbReference type="Proteomes" id="UP001222275">
    <property type="component" value="Chromosome"/>
</dbReference>
<evidence type="ECO:0000256" key="2">
    <source>
        <dbReference type="ARBA" id="ARBA00022372"/>
    </source>
</evidence>
<comment type="similarity">
    <text evidence="1">Belongs to the ParB family.</text>
</comment>
<evidence type="ECO:0000313" key="9">
    <source>
        <dbReference type="Proteomes" id="UP001222275"/>
    </source>
</evidence>
<dbReference type="PANTHER" id="PTHR33375:SF1">
    <property type="entry name" value="CHROMOSOME-PARTITIONING PROTEIN PARB-RELATED"/>
    <property type="match status" value="1"/>
</dbReference>
<dbReference type="Pfam" id="PF02195">
    <property type="entry name" value="ParB_N"/>
    <property type="match status" value="1"/>
</dbReference>
<organism evidence="8 9">
    <name type="scientific">Thiomicrorhabdus lithotrophica</name>
    <dbReference type="NCBI Taxonomy" id="2949997"/>
    <lineage>
        <taxon>Bacteria</taxon>
        <taxon>Pseudomonadati</taxon>
        <taxon>Pseudomonadota</taxon>
        <taxon>Gammaproteobacteria</taxon>
        <taxon>Thiotrichales</taxon>
        <taxon>Piscirickettsiaceae</taxon>
        <taxon>Thiomicrorhabdus</taxon>
    </lineage>
</organism>
<name>A0ABY8CDY7_9GAMM</name>
<dbReference type="InterPro" id="IPR001387">
    <property type="entry name" value="Cro/C1-type_HTH"/>
</dbReference>
<reference evidence="8 9" key="1">
    <citation type="submission" date="2022-06" db="EMBL/GenBank/DDBJ databases">
        <title>Thiomicrohabdus sp. nov, an obligately chemolithoautotrophic, sulfur-oxidizing bacterium isolated from beach of Guanyin Mountain. Amoy.</title>
        <authorList>
            <person name="Zhu H."/>
        </authorList>
    </citation>
    <scope>NUCLEOTIDE SEQUENCE [LARGE SCALE GENOMIC DNA]</scope>
    <source>
        <strain evidence="8 9">XGS-01</strain>
    </source>
</reference>
<dbReference type="RefSeq" id="WP_275594880.1">
    <property type="nucleotide sequence ID" value="NZ_CP102381.1"/>
</dbReference>
<evidence type="ECO:0000256" key="4">
    <source>
        <dbReference type="ARBA" id="ARBA00023125"/>
    </source>
</evidence>
<accession>A0ABY8CDY7</accession>
<dbReference type="InterPro" id="IPR004437">
    <property type="entry name" value="ParB/RepB/Spo0J"/>
</dbReference>
<dbReference type="Gene3D" id="1.10.10.2830">
    <property type="match status" value="1"/>
</dbReference>
<dbReference type="InterPro" id="IPR036086">
    <property type="entry name" value="ParB/Sulfiredoxin_sf"/>
</dbReference>
<dbReference type="CDD" id="cd16393">
    <property type="entry name" value="SPO0J_N"/>
    <property type="match status" value="1"/>
</dbReference>
<gene>
    <name evidence="8" type="ORF">NR989_11505</name>
</gene>
<dbReference type="InterPro" id="IPR003115">
    <property type="entry name" value="ParB_N"/>
</dbReference>
<dbReference type="SMART" id="SM00470">
    <property type="entry name" value="ParB"/>
    <property type="match status" value="1"/>
</dbReference>
<dbReference type="Pfam" id="PF23552">
    <property type="entry name" value="ParB_C"/>
    <property type="match status" value="1"/>
</dbReference>
<keyword evidence="4" id="KW-0238">DNA-binding</keyword>
<evidence type="ECO:0000259" key="7">
    <source>
        <dbReference type="PROSITE" id="PS50943"/>
    </source>
</evidence>
<feature type="domain" description="HTH cro/C1-type" evidence="7">
    <location>
        <begin position="137"/>
        <end position="167"/>
    </location>
</feature>
<protein>
    <recommendedName>
        <fullName evidence="2">Probable chromosome-partitioning protein ParB</fullName>
    </recommendedName>
</protein>
<evidence type="ECO:0000256" key="3">
    <source>
        <dbReference type="ARBA" id="ARBA00022829"/>
    </source>
</evidence>
<dbReference type="Gene3D" id="3.90.1530.30">
    <property type="match status" value="1"/>
</dbReference>
<dbReference type="PROSITE" id="PS50943">
    <property type="entry name" value="HTH_CROC1"/>
    <property type="match status" value="1"/>
</dbReference>
<comment type="function">
    <text evidence="5">Involved in chromosome partition. Localize to both poles of the predivisional cell following completion of DNA replication. Binds to the DNA origin of replication.</text>
</comment>
<dbReference type="EMBL" id="CP102381">
    <property type="protein sequence ID" value="WEJ62623.1"/>
    <property type="molecule type" value="Genomic_DNA"/>
</dbReference>
<evidence type="ECO:0000256" key="6">
    <source>
        <dbReference type="SAM" id="MobiDB-lite"/>
    </source>
</evidence>
<feature type="region of interest" description="Disordered" evidence="6">
    <location>
        <begin position="1"/>
        <end position="25"/>
    </location>
</feature>
<proteinExistence type="inferred from homology"/>
<dbReference type="SUPFAM" id="SSF110849">
    <property type="entry name" value="ParB/Sulfiredoxin"/>
    <property type="match status" value="1"/>
</dbReference>
<sequence length="289" mass="32307">MVKKRSGMGTRGIHAMLGAKQKSDNSSADLRIEKLLIDQLQPGQYQPRQQFEEAALQELADSIKVQGVVQPIIVRPVGTDKYEIIAGERRWRASKLAGLEKVPVVIRQADSQATLAMALIENIQREDLNPIETAIGLKRLLKEFDLTQQAVADAVGRSRAAVSNLLRLLKLPKGIQNALHEGRLSMGHARAIISLPEEIQKELVDKAMDRGWSVREIEEAAQQVLVPKKLIRTAKKKAIPGIEQVINHQQILGDKLSAKVKINHHETGRGKIEISYKDMDELERLLKLF</sequence>
<dbReference type="InterPro" id="IPR041468">
    <property type="entry name" value="HTH_ParB/Spo0J"/>
</dbReference>
<dbReference type="NCBIfam" id="TIGR00180">
    <property type="entry name" value="parB_part"/>
    <property type="match status" value="1"/>
</dbReference>
<keyword evidence="3" id="KW-0159">Chromosome partition</keyword>